<evidence type="ECO:0000256" key="1">
    <source>
        <dbReference type="ARBA" id="ARBA00022490"/>
    </source>
</evidence>
<dbReference type="Proteomes" id="UP000285882">
    <property type="component" value="Chromosome"/>
</dbReference>
<reference evidence="3 6" key="2">
    <citation type="submission" date="2019-09" db="EMBL/GenBank/DDBJ databases">
        <title>Complete genome sequence of Sporolactobacillus terrae 70-3.</title>
        <authorList>
            <person name="Tanaka N."/>
            <person name="Shiwa Y."/>
            <person name="Fujita N."/>
            <person name="Tanasupawat S."/>
        </authorList>
    </citation>
    <scope>NUCLEOTIDE SEQUENCE [LARGE SCALE GENOMIC DNA]</scope>
    <source>
        <strain evidence="3 6">70-3</strain>
    </source>
</reference>
<dbReference type="GO" id="GO:0003723">
    <property type="term" value="F:RNA binding"/>
    <property type="evidence" value="ECO:0007669"/>
    <property type="project" value="UniProtKB-KW"/>
</dbReference>
<dbReference type="RefSeq" id="WP_028977934.1">
    <property type="nucleotide sequence ID" value="NZ_AP021853.1"/>
</dbReference>
<keyword evidence="5" id="KW-1185">Reference proteome</keyword>
<dbReference type="Gene3D" id="3.30.300.20">
    <property type="match status" value="1"/>
</dbReference>
<dbReference type="PANTHER" id="PTHR34654">
    <property type="entry name" value="UPF0109 PROTEIN SCO5592"/>
    <property type="match status" value="1"/>
</dbReference>
<name>A0A410D8B5_9BACL</name>
<evidence type="ECO:0000313" key="3">
    <source>
        <dbReference type="EMBL" id="BBN98637.1"/>
    </source>
</evidence>
<protein>
    <submittedName>
        <fullName evidence="4">KH domain-containing protein</fullName>
    </submittedName>
    <submittedName>
        <fullName evidence="3">UPF0109 protein</fullName>
    </submittedName>
</protein>
<organism evidence="3 6">
    <name type="scientific">Sporolactobacillus terrae</name>
    <dbReference type="NCBI Taxonomy" id="269673"/>
    <lineage>
        <taxon>Bacteria</taxon>
        <taxon>Bacillati</taxon>
        <taxon>Bacillota</taxon>
        <taxon>Bacilli</taxon>
        <taxon>Bacillales</taxon>
        <taxon>Sporolactobacillaceae</taxon>
        <taxon>Sporolactobacillus</taxon>
    </lineage>
</organism>
<evidence type="ECO:0000313" key="6">
    <source>
        <dbReference type="Proteomes" id="UP000326951"/>
    </source>
</evidence>
<reference evidence="4 5" key="1">
    <citation type="submission" date="2018-01" db="EMBL/GenBank/DDBJ databases">
        <title>Complete genome sequencing of Sporolactobacillus terrae DLG3.</title>
        <authorList>
            <person name="Nam Y.-D."/>
            <person name="Kang J."/>
            <person name="Chung W.-H."/>
        </authorList>
    </citation>
    <scope>NUCLEOTIDE SEQUENCE [LARGE SCALE GENOMIC DNA]</scope>
    <source>
        <strain evidence="4 5">DLG3</strain>
    </source>
</reference>
<dbReference type="PANTHER" id="PTHR34654:SF1">
    <property type="entry name" value="RNA-BINDING PROTEIN KHPA"/>
    <property type="match status" value="1"/>
</dbReference>
<evidence type="ECO:0000313" key="5">
    <source>
        <dbReference type="Proteomes" id="UP000285882"/>
    </source>
</evidence>
<sequence>MEALIKAIVFPLIDDYEHVQIKKRVTPDRVTTYVLTVAKPDMGRIIGKHGQVAEAVRSIISAVGNANGIKTRFLIRE</sequence>
<dbReference type="Pfam" id="PF13083">
    <property type="entry name" value="KH_KhpA-B"/>
    <property type="match status" value="1"/>
</dbReference>
<dbReference type="SUPFAM" id="SSF54814">
    <property type="entry name" value="Prokaryotic type KH domain (KH-domain type II)"/>
    <property type="match status" value="1"/>
</dbReference>
<dbReference type="AlphaFoldDB" id="A0A410D8B5"/>
<dbReference type="InterPro" id="IPR009019">
    <property type="entry name" value="KH_sf_prok-type"/>
</dbReference>
<dbReference type="InterPro" id="IPR015946">
    <property type="entry name" value="KH_dom-like_a/b"/>
</dbReference>
<evidence type="ECO:0000256" key="2">
    <source>
        <dbReference type="ARBA" id="ARBA00022884"/>
    </source>
</evidence>
<dbReference type="InterPro" id="IPR020627">
    <property type="entry name" value="KhpA"/>
</dbReference>
<keyword evidence="2" id="KW-0694">RNA-binding</keyword>
<dbReference type="EMBL" id="AP021853">
    <property type="protein sequence ID" value="BBN98637.1"/>
    <property type="molecule type" value="Genomic_DNA"/>
</dbReference>
<keyword evidence="1" id="KW-0963">Cytoplasm</keyword>
<accession>A0A410D8B5</accession>
<gene>
    <name evidence="4" type="ORF">C0674_06640</name>
    <name evidence="3" type="ORF">St703_13420</name>
</gene>
<dbReference type="EMBL" id="CP025688">
    <property type="protein sequence ID" value="QAA22322.1"/>
    <property type="molecule type" value="Genomic_DNA"/>
</dbReference>
<dbReference type="STRING" id="1449983.GCA_000647835_00863"/>
<evidence type="ECO:0000313" key="4">
    <source>
        <dbReference type="EMBL" id="QAA22322.1"/>
    </source>
</evidence>
<dbReference type="Proteomes" id="UP000326951">
    <property type="component" value="Chromosome"/>
</dbReference>
<proteinExistence type="predicted"/>